<feature type="region of interest" description="Disordered" evidence="6">
    <location>
        <begin position="298"/>
        <end position="320"/>
    </location>
</feature>
<reference evidence="9" key="2">
    <citation type="submission" date="2020-05" db="EMBL/GenBank/DDBJ databases">
        <authorList>
            <person name="Kim H.-S."/>
            <person name="Proctor R.H."/>
            <person name="Brown D.W."/>
        </authorList>
    </citation>
    <scope>NUCLEOTIDE SEQUENCE</scope>
    <source>
        <strain evidence="9">NRRL 20472</strain>
    </source>
</reference>
<keyword evidence="3 7" id="KW-1133">Transmembrane helix</keyword>
<evidence type="ECO:0000256" key="4">
    <source>
        <dbReference type="ARBA" id="ARBA00023136"/>
    </source>
</evidence>
<evidence type="ECO:0000256" key="1">
    <source>
        <dbReference type="ARBA" id="ARBA00004141"/>
    </source>
</evidence>
<dbReference type="AlphaFoldDB" id="A0A8H4TS80"/>
<evidence type="ECO:0000313" key="9">
    <source>
        <dbReference type="EMBL" id="KAF4962894.1"/>
    </source>
</evidence>
<feature type="transmembrane region" description="Helical" evidence="7">
    <location>
        <begin position="34"/>
        <end position="54"/>
    </location>
</feature>
<dbReference type="PANTHER" id="PTHR33048:SF108">
    <property type="entry name" value="INTEGRAL MEMBRANE PROTEIN"/>
    <property type="match status" value="1"/>
</dbReference>
<dbReference type="Proteomes" id="UP000622797">
    <property type="component" value="Unassembled WGS sequence"/>
</dbReference>
<evidence type="ECO:0000256" key="7">
    <source>
        <dbReference type="SAM" id="Phobius"/>
    </source>
</evidence>
<evidence type="ECO:0000259" key="8">
    <source>
        <dbReference type="Pfam" id="PF20684"/>
    </source>
</evidence>
<evidence type="ECO:0000256" key="5">
    <source>
        <dbReference type="ARBA" id="ARBA00038359"/>
    </source>
</evidence>
<dbReference type="OrthoDB" id="4682787at2759"/>
<comment type="caution">
    <text evidence="9">The sequence shown here is derived from an EMBL/GenBank/DDBJ whole genome shotgun (WGS) entry which is preliminary data.</text>
</comment>
<keyword evidence="2 7" id="KW-0812">Transmembrane</keyword>
<dbReference type="GO" id="GO:0016020">
    <property type="term" value="C:membrane"/>
    <property type="evidence" value="ECO:0007669"/>
    <property type="project" value="UniProtKB-SubCell"/>
</dbReference>
<sequence>MPWNATGPDSNRNAPPGVVADYDHPEDVYWTVNIAIAVICVVFTTVFFFIRIYVKRTINRKLVTEDLARYGAGYHAWEIRKPEYYNWLKWFYASTVIYIPAAFFTKATILLLMARVFAVEPKVAKSIRLFIWALLVAYIPIQILRIVTCYPIRTYWDPTVKNAHCLNQRKIFFSDLSLSIVTDLVILLVPIPLTWRLRMPLRKRIKIVLLLGAGGIATALTLFRVTKAVEFLNSNDITVDYTPISILTALEITIGFVCACLPSLNLLFEHHIRQRRRERRSSWPRERNGHSTFKRRLRWISSSTDPSAQPPSRPPNDGTIDLDVEMAMLTGQPA</sequence>
<dbReference type="Pfam" id="PF20684">
    <property type="entry name" value="Fung_rhodopsin"/>
    <property type="match status" value="1"/>
</dbReference>
<comment type="similarity">
    <text evidence="5">Belongs to the SAT4 family.</text>
</comment>
<comment type="subcellular location">
    <subcellularLocation>
        <location evidence="1">Membrane</location>
        <topology evidence="1">Multi-pass membrane protein</topology>
    </subcellularLocation>
</comment>
<evidence type="ECO:0000256" key="2">
    <source>
        <dbReference type="ARBA" id="ARBA00022692"/>
    </source>
</evidence>
<evidence type="ECO:0000256" key="3">
    <source>
        <dbReference type="ARBA" id="ARBA00022989"/>
    </source>
</evidence>
<feature type="domain" description="Rhodopsin" evidence="8">
    <location>
        <begin position="66"/>
        <end position="269"/>
    </location>
</feature>
<feature type="transmembrane region" description="Helical" evidence="7">
    <location>
        <begin position="207"/>
        <end position="226"/>
    </location>
</feature>
<accession>A0A8H4TS80</accession>
<dbReference type="InterPro" id="IPR052337">
    <property type="entry name" value="SAT4-like"/>
</dbReference>
<proteinExistence type="inferred from homology"/>
<dbReference type="PANTHER" id="PTHR33048">
    <property type="entry name" value="PTH11-LIKE INTEGRAL MEMBRANE PROTEIN (AFU_ORTHOLOGUE AFUA_5G11245)"/>
    <property type="match status" value="1"/>
</dbReference>
<keyword evidence="4 7" id="KW-0472">Membrane</keyword>
<name>A0A8H4TS80_9HYPO</name>
<feature type="transmembrane region" description="Helical" evidence="7">
    <location>
        <begin position="90"/>
        <end position="117"/>
    </location>
</feature>
<organism evidence="9 10">
    <name type="scientific">Fusarium sarcochroum</name>
    <dbReference type="NCBI Taxonomy" id="1208366"/>
    <lineage>
        <taxon>Eukaryota</taxon>
        <taxon>Fungi</taxon>
        <taxon>Dikarya</taxon>
        <taxon>Ascomycota</taxon>
        <taxon>Pezizomycotina</taxon>
        <taxon>Sordariomycetes</taxon>
        <taxon>Hypocreomycetidae</taxon>
        <taxon>Hypocreales</taxon>
        <taxon>Nectriaceae</taxon>
        <taxon>Fusarium</taxon>
        <taxon>Fusarium lateritium species complex</taxon>
    </lineage>
</organism>
<dbReference type="EMBL" id="JABEXW010000513">
    <property type="protein sequence ID" value="KAF4962894.1"/>
    <property type="molecule type" value="Genomic_DNA"/>
</dbReference>
<keyword evidence="10" id="KW-1185">Reference proteome</keyword>
<evidence type="ECO:0000256" key="6">
    <source>
        <dbReference type="SAM" id="MobiDB-lite"/>
    </source>
</evidence>
<protein>
    <recommendedName>
        <fullName evidence="8">Rhodopsin domain-containing protein</fullName>
    </recommendedName>
</protein>
<feature type="transmembrane region" description="Helical" evidence="7">
    <location>
        <begin position="246"/>
        <end position="268"/>
    </location>
</feature>
<dbReference type="InterPro" id="IPR049326">
    <property type="entry name" value="Rhodopsin_dom_fungi"/>
</dbReference>
<evidence type="ECO:0000313" key="10">
    <source>
        <dbReference type="Proteomes" id="UP000622797"/>
    </source>
</evidence>
<reference evidence="9" key="1">
    <citation type="journal article" date="2020" name="BMC Genomics">
        <title>Correction to: Identification and distribution of gene clusters required for synthesis of sphingolipid metabolism inhibitors in diverse species of the filamentous fungus Fusarium.</title>
        <authorList>
            <person name="Kim H.S."/>
            <person name="Lohmar J.M."/>
            <person name="Busman M."/>
            <person name="Brown D.W."/>
            <person name="Naumann T.A."/>
            <person name="Divon H.H."/>
            <person name="Lysoe E."/>
            <person name="Uhlig S."/>
            <person name="Proctor R.H."/>
        </authorList>
    </citation>
    <scope>NUCLEOTIDE SEQUENCE</scope>
    <source>
        <strain evidence="9">NRRL 20472</strain>
    </source>
</reference>
<feature type="transmembrane region" description="Helical" evidence="7">
    <location>
        <begin position="129"/>
        <end position="156"/>
    </location>
</feature>
<gene>
    <name evidence="9" type="ORF">FSARC_9050</name>
</gene>